<dbReference type="Proteomes" id="UP000282759">
    <property type="component" value="Unassembled WGS sequence"/>
</dbReference>
<organism evidence="2 3">
    <name type="scientific">Mucilaginibacter limnophilus</name>
    <dbReference type="NCBI Taxonomy" id="1932778"/>
    <lineage>
        <taxon>Bacteria</taxon>
        <taxon>Pseudomonadati</taxon>
        <taxon>Bacteroidota</taxon>
        <taxon>Sphingobacteriia</taxon>
        <taxon>Sphingobacteriales</taxon>
        <taxon>Sphingobacteriaceae</taxon>
        <taxon>Mucilaginibacter</taxon>
    </lineage>
</organism>
<dbReference type="PROSITE" id="PS51257">
    <property type="entry name" value="PROKAR_LIPOPROTEIN"/>
    <property type="match status" value="1"/>
</dbReference>
<evidence type="ECO:0000313" key="2">
    <source>
        <dbReference type="EMBL" id="RVU02608.1"/>
    </source>
</evidence>
<feature type="transmembrane region" description="Helical" evidence="1">
    <location>
        <begin position="12"/>
        <end position="32"/>
    </location>
</feature>
<sequence>MNLNIRIKGKTLWMVCATLVIGIMVAACAYFVDGVEQPDSATAGSRITVKVKLRVQPVNVASGNPPWNSPIIFGFCVPRGWKVKEHDLKLTYVFDQGDGKPHPMSPVQDNAPATQPEGLTWAEAFKNQYGNGGNFVDDVEWVVYQTDNILGENGDSPRTGTITIDMMVGADQVNGGVDMLYAFTDVAHGFYADGANGVTFNTSGYYASKTKECFEITGGTSGETVNYCQPQRITPSPAKGSSNDLVSFTFDNNLVANSPFPRGGNTKLYMSMVGYAADDTELPLKLTQNVELKQTTGTSGKFLGTIWPADAFDTSNKPLARITYYITDNATVTRADDINKVGLQEDPYVDFAYLIRCN</sequence>
<proteinExistence type="predicted"/>
<dbReference type="Pfam" id="PF16328">
    <property type="entry name" value="DUF4961"/>
    <property type="match status" value="1"/>
</dbReference>
<dbReference type="OrthoDB" id="1406466at2"/>
<keyword evidence="1" id="KW-0812">Transmembrane</keyword>
<dbReference type="RefSeq" id="WP_127702975.1">
    <property type="nucleotide sequence ID" value="NZ_SACK01000001.1"/>
</dbReference>
<name>A0A437MY74_9SPHI</name>
<evidence type="ECO:0000313" key="3">
    <source>
        <dbReference type="Proteomes" id="UP000282759"/>
    </source>
</evidence>
<comment type="caution">
    <text evidence="2">The sequence shown here is derived from an EMBL/GenBank/DDBJ whole genome shotgun (WGS) entry which is preliminary data.</text>
</comment>
<protein>
    <submittedName>
        <fullName evidence="2">DUF4961 domain-containing protein</fullName>
    </submittedName>
</protein>
<keyword evidence="1" id="KW-1133">Transmembrane helix</keyword>
<reference evidence="2 3" key="1">
    <citation type="submission" date="2019-01" db="EMBL/GenBank/DDBJ databases">
        <authorList>
            <person name="Chen W.-M."/>
        </authorList>
    </citation>
    <scope>NUCLEOTIDE SEQUENCE [LARGE SCALE GENOMIC DNA]</scope>
    <source>
        <strain evidence="2 3">YBJ-36</strain>
    </source>
</reference>
<dbReference type="EMBL" id="SACK01000001">
    <property type="protein sequence ID" value="RVU02608.1"/>
    <property type="molecule type" value="Genomic_DNA"/>
</dbReference>
<dbReference type="InterPro" id="IPR032522">
    <property type="entry name" value="DUF4961"/>
</dbReference>
<accession>A0A437MY74</accession>
<evidence type="ECO:0000256" key="1">
    <source>
        <dbReference type="SAM" id="Phobius"/>
    </source>
</evidence>
<keyword evidence="3" id="KW-1185">Reference proteome</keyword>
<keyword evidence="1" id="KW-0472">Membrane</keyword>
<dbReference type="AlphaFoldDB" id="A0A437MY74"/>
<gene>
    <name evidence="2" type="ORF">EOD41_01315</name>
</gene>